<evidence type="ECO:0000313" key="1">
    <source>
        <dbReference type="EMBL" id="PKK48079.1"/>
    </source>
</evidence>
<reference evidence="1 2" key="1">
    <citation type="submission" date="2016-04" db="EMBL/GenBank/DDBJ databases">
        <title>Genome analyses suggest a sexual origin of heterokaryosis in a supposedly ancient asexual fungus.</title>
        <authorList>
            <person name="Ropars J."/>
            <person name="Sedzielewska K."/>
            <person name="Noel J."/>
            <person name="Charron P."/>
            <person name="Farinelli L."/>
            <person name="Marton T."/>
            <person name="Kruger M."/>
            <person name="Pelin A."/>
            <person name="Brachmann A."/>
            <person name="Corradi N."/>
        </authorList>
    </citation>
    <scope>NUCLEOTIDE SEQUENCE [LARGE SCALE GENOMIC DNA]</scope>
    <source>
        <strain evidence="1 2">C2</strain>
    </source>
</reference>
<organism evidence="1 2">
    <name type="scientific">Rhizophagus irregularis</name>
    <dbReference type="NCBI Taxonomy" id="588596"/>
    <lineage>
        <taxon>Eukaryota</taxon>
        <taxon>Fungi</taxon>
        <taxon>Fungi incertae sedis</taxon>
        <taxon>Mucoromycota</taxon>
        <taxon>Glomeromycotina</taxon>
        <taxon>Glomeromycetes</taxon>
        <taxon>Glomerales</taxon>
        <taxon>Glomeraceae</taxon>
        <taxon>Rhizophagus</taxon>
    </lineage>
</organism>
<name>A0A2N1LFC4_9GLOM</name>
<dbReference type="Proteomes" id="UP000233469">
    <property type="component" value="Unassembled WGS sequence"/>
</dbReference>
<comment type="caution">
    <text evidence="1">The sequence shown here is derived from an EMBL/GenBank/DDBJ whole genome shotgun (WGS) entry which is preliminary data.</text>
</comment>
<evidence type="ECO:0000313" key="2">
    <source>
        <dbReference type="Proteomes" id="UP000233469"/>
    </source>
</evidence>
<gene>
    <name evidence="1" type="ORF">RhiirC2_803605</name>
</gene>
<proteinExistence type="predicted"/>
<sequence>MPFSHLHLLHSIRLLRKYPSTYYNRYENTWSTHFIRLQKILYLYKKVIPSPLILPTSLSTCRQNGFNFLLKTLKTISSAIHGLLLLKEKDFQDSSIRVKLDDWDNNFDTDISSFIDSALSRTRRRITLDRVFIDHPTQPKLLTDPHDIDVAVINHFQNSVPIKSSPPDNISALPERWFSAYHPMDDVDSSIYNS</sequence>
<feature type="non-terminal residue" evidence="1">
    <location>
        <position position="194"/>
    </location>
</feature>
<accession>A0A2N1LFC4</accession>
<protein>
    <submittedName>
        <fullName evidence="1">Uncharacterized protein</fullName>
    </submittedName>
</protein>
<dbReference type="AlphaFoldDB" id="A0A2N1LFC4"/>
<dbReference type="VEuPathDB" id="FungiDB:RhiirA1_472426"/>
<reference evidence="1 2" key="2">
    <citation type="submission" date="2017-10" db="EMBL/GenBank/DDBJ databases">
        <title>Extensive intraspecific genome diversity in a model arbuscular mycorrhizal fungus.</title>
        <authorList>
            <person name="Chen E.C.H."/>
            <person name="Morin E."/>
            <person name="Baudet D."/>
            <person name="Noel J."/>
            <person name="Ndikumana S."/>
            <person name="Charron P."/>
            <person name="St-Onge C."/>
            <person name="Giorgi J."/>
            <person name="Grigoriev I.V."/>
            <person name="Roux C."/>
            <person name="Martin F.M."/>
            <person name="Corradi N."/>
        </authorList>
    </citation>
    <scope>NUCLEOTIDE SEQUENCE [LARGE SCALE GENOMIC DNA]</scope>
    <source>
        <strain evidence="1 2">C2</strain>
    </source>
</reference>
<dbReference type="EMBL" id="LLXL01008706">
    <property type="protein sequence ID" value="PKK48079.1"/>
    <property type="molecule type" value="Genomic_DNA"/>
</dbReference>